<dbReference type="InterPro" id="IPR001269">
    <property type="entry name" value="DUS_fam"/>
</dbReference>
<keyword evidence="4 9" id="KW-0288">FMN</keyword>
<dbReference type="CDD" id="cd02801">
    <property type="entry name" value="DUS_like_FMN"/>
    <property type="match status" value="1"/>
</dbReference>
<dbReference type="InParanoid" id="D8SUW1"/>
<feature type="active site" description="Proton donor" evidence="10">
    <location>
        <position position="93"/>
    </location>
</feature>
<dbReference type="PROSITE" id="PS01136">
    <property type="entry name" value="UPF0034"/>
    <property type="match status" value="1"/>
</dbReference>
<keyword evidence="5 9" id="KW-0819">tRNA processing</keyword>
<accession>D8SUW1</accession>
<evidence type="ECO:0000256" key="1">
    <source>
        <dbReference type="ARBA" id="ARBA00001917"/>
    </source>
</evidence>
<protein>
    <recommendedName>
        <fullName evidence="9">tRNA-dihydrouridine synthase</fullName>
        <ecNumber evidence="9">1.3.1.-</ecNumber>
    </recommendedName>
</protein>
<dbReference type="NCBIfam" id="NF008774">
    <property type="entry name" value="PRK11815.1"/>
    <property type="match status" value="1"/>
</dbReference>
<feature type="binding site" evidence="11">
    <location>
        <position position="63"/>
    </location>
    <ligand>
        <name>FMN</name>
        <dbReference type="ChEBI" id="CHEBI:58210"/>
    </ligand>
</feature>
<evidence type="ECO:0000256" key="6">
    <source>
        <dbReference type="ARBA" id="ARBA00022857"/>
    </source>
</evidence>
<gene>
    <name evidence="13" type="ORF">SELMODRAFT_125523</name>
</gene>
<comment type="similarity">
    <text evidence="9">Belongs to the dus family.</text>
</comment>
<feature type="binding site" evidence="11">
    <location>
        <position position="133"/>
    </location>
    <ligand>
        <name>FMN</name>
        <dbReference type="ChEBI" id="CHEBI:58210"/>
    </ligand>
</feature>
<evidence type="ECO:0000259" key="12">
    <source>
        <dbReference type="Pfam" id="PF01207"/>
    </source>
</evidence>
<dbReference type="Proteomes" id="UP000001514">
    <property type="component" value="Unassembled WGS sequence"/>
</dbReference>
<evidence type="ECO:0000313" key="14">
    <source>
        <dbReference type="Proteomes" id="UP000001514"/>
    </source>
</evidence>
<dbReference type="PIRSF" id="PIRSF006621">
    <property type="entry name" value="Dus"/>
    <property type="match status" value="1"/>
</dbReference>
<dbReference type="KEGG" id="smo:SELMODRAFT_125523"/>
<dbReference type="FunCoup" id="D8SUW1">
    <property type="interactions" value="527"/>
</dbReference>
<dbReference type="EMBL" id="GL377644">
    <property type="protein sequence ID" value="EFJ11767.1"/>
    <property type="molecule type" value="Genomic_DNA"/>
</dbReference>
<proteinExistence type="inferred from homology"/>
<keyword evidence="7" id="KW-0694">RNA-binding</keyword>
<dbReference type="Gene3D" id="3.20.20.70">
    <property type="entry name" value="Aldolase class I"/>
    <property type="match status" value="1"/>
</dbReference>
<keyword evidence="2" id="KW-0820">tRNA-binding</keyword>
<dbReference type="PANTHER" id="PTHR42907">
    <property type="entry name" value="FMN-LINKED OXIDOREDUCTASES SUPERFAMILY PROTEIN"/>
    <property type="match status" value="1"/>
</dbReference>
<keyword evidence="14" id="KW-1185">Reference proteome</keyword>
<feature type="binding site" evidence="11">
    <location>
        <position position="166"/>
    </location>
    <ligand>
        <name>FMN</name>
        <dbReference type="ChEBI" id="CHEBI:58210"/>
    </ligand>
</feature>
<dbReference type="eggNOG" id="KOG2335">
    <property type="taxonomic scope" value="Eukaryota"/>
</dbReference>
<evidence type="ECO:0000256" key="10">
    <source>
        <dbReference type="PIRSR" id="PIRSR006621-1"/>
    </source>
</evidence>
<feature type="binding site" evidence="11">
    <location>
        <begin position="230"/>
        <end position="231"/>
    </location>
    <ligand>
        <name>FMN</name>
        <dbReference type="ChEBI" id="CHEBI:58210"/>
    </ligand>
</feature>
<dbReference type="Gene3D" id="1.20.120.1460">
    <property type="match status" value="1"/>
</dbReference>
<evidence type="ECO:0000256" key="11">
    <source>
        <dbReference type="PIRSR" id="PIRSR006621-2"/>
    </source>
</evidence>
<dbReference type="EC" id="1.3.1.-" evidence="9"/>
<dbReference type="InterPro" id="IPR018517">
    <property type="entry name" value="tRNA_hU_synthase_CS"/>
</dbReference>
<feature type="binding site" evidence="11">
    <location>
        <begin position="8"/>
        <end position="10"/>
    </location>
    <ligand>
        <name>FMN</name>
        <dbReference type="ChEBI" id="CHEBI:58210"/>
    </ligand>
</feature>
<dbReference type="PANTHER" id="PTHR42907:SF1">
    <property type="entry name" value="FMN-LINKED OXIDOREDUCTASES SUPERFAMILY PROTEIN"/>
    <property type="match status" value="1"/>
</dbReference>
<dbReference type="Pfam" id="PF01207">
    <property type="entry name" value="Dus"/>
    <property type="match status" value="1"/>
</dbReference>
<dbReference type="GO" id="GO:0017150">
    <property type="term" value="F:tRNA dihydrouridine synthase activity"/>
    <property type="evidence" value="ECO:0007669"/>
    <property type="project" value="InterPro"/>
</dbReference>
<keyword evidence="8 9" id="KW-0560">Oxidoreductase</keyword>
<dbReference type="GO" id="GO:0000049">
    <property type="term" value="F:tRNA binding"/>
    <property type="evidence" value="ECO:0007669"/>
    <property type="project" value="UniProtKB-KW"/>
</dbReference>
<evidence type="ECO:0000256" key="2">
    <source>
        <dbReference type="ARBA" id="ARBA00022555"/>
    </source>
</evidence>
<dbReference type="SUPFAM" id="SSF51395">
    <property type="entry name" value="FMN-linked oxidoreductases"/>
    <property type="match status" value="1"/>
</dbReference>
<feature type="binding site" evidence="11">
    <location>
        <begin position="206"/>
        <end position="208"/>
    </location>
    <ligand>
        <name>FMN</name>
        <dbReference type="ChEBI" id="CHEBI:58210"/>
    </ligand>
</feature>
<dbReference type="InterPro" id="IPR013785">
    <property type="entry name" value="Aldolase_TIM"/>
</dbReference>
<evidence type="ECO:0000313" key="13">
    <source>
        <dbReference type="EMBL" id="EFJ11767.1"/>
    </source>
</evidence>
<evidence type="ECO:0000256" key="5">
    <source>
        <dbReference type="ARBA" id="ARBA00022694"/>
    </source>
</evidence>
<keyword evidence="3 9" id="KW-0285">Flavoprotein</keyword>
<sequence>MPQCSVAPMMEWTDNHFRALARILSRCSWLYTEMVVAETIVHHENDLERWLEFPAAQHPIVLQLGGSNLANLSKAAKLVSAFGYDEINFNCGCPSSKVAGHGCFGARLMLSPRLVGEAMQAIGEESSAPVTVKCRIGVDDSDSYDQLCNFVSTVSSLSPTQHFIIHARKALLEGLSPAQNRVAPPLKYEYVLALMRDFPDLQFTLNGGITTVEQVNYLISDKGVNGVMLGRAAYNTPWCTLARADSCIYGMPERRITRRQVLREYEEYAESVIGKYGNNKPGIRVLVKPVANLFHGEKGSSRWRQAIDEHSFSELLEKTMAVLPDSVLDTPVPYEVSAEESTLLIGSLPPSPSSTSKVLVSTA</sequence>
<keyword evidence="11" id="KW-0547">Nucleotide-binding</keyword>
<dbReference type="GO" id="GO:0050660">
    <property type="term" value="F:flavin adenine dinucleotide binding"/>
    <property type="evidence" value="ECO:0007669"/>
    <property type="project" value="InterPro"/>
</dbReference>
<feature type="domain" description="DUS-like FMN-binding" evidence="12">
    <location>
        <begin position="6"/>
        <end position="313"/>
    </location>
</feature>
<dbReference type="STRING" id="88036.D8SUW1"/>
<dbReference type="InterPro" id="IPR004653">
    <property type="entry name" value="DusA"/>
</dbReference>
<evidence type="ECO:0000256" key="3">
    <source>
        <dbReference type="ARBA" id="ARBA00022630"/>
    </source>
</evidence>
<evidence type="ECO:0000256" key="8">
    <source>
        <dbReference type="ARBA" id="ARBA00023002"/>
    </source>
</evidence>
<evidence type="ECO:0000256" key="7">
    <source>
        <dbReference type="ARBA" id="ARBA00022884"/>
    </source>
</evidence>
<comment type="cofactor">
    <cofactor evidence="1 9 11">
        <name>FMN</name>
        <dbReference type="ChEBI" id="CHEBI:58210"/>
    </cofactor>
</comment>
<organism evidence="14">
    <name type="scientific">Selaginella moellendorffii</name>
    <name type="common">Spikemoss</name>
    <dbReference type="NCBI Taxonomy" id="88036"/>
    <lineage>
        <taxon>Eukaryota</taxon>
        <taxon>Viridiplantae</taxon>
        <taxon>Streptophyta</taxon>
        <taxon>Embryophyta</taxon>
        <taxon>Tracheophyta</taxon>
        <taxon>Lycopodiopsida</taxon>
        <taxon>Selaginellales</taxon>
        <taxon>Selaginellaceae</taxon>
        <taxon>Selaginella</taxon>
    </lineage>
</organism>
<evidence type="ECO:0000256" key="9">
    <source>
        <dbReference type="PIRNR" id="PIRNR006621"/>
    </source>
</evidence>
<dbReference type="InterPro" id="IPR035587">
    <property type="entry name" value="DUS-like_FMN-bd"/>
</dbReference>
<keyword evidence="6" id="KW-0521">NADP</keyword>
<dbReference type="Gramene" id="EFJ11767">
    <property type="protein sequence ID" value="EFJ11767"/>
    <property type="gene ID" value="SELMODRAFT_125523"/>
</dbReference>
<dbReference type="AlphaFoldDB" id="D8SUW1"/>
<dbReference type="OMA" id="NNMIGAC"/>
<reference evidence="13 14" key="1">
    <citation type="journal article" date="2011" name="Science">
        <title>The Selaginella genome identifies genetic changes associated with the evolution of vascular plants.</title>
        <authorList>
            <person name="Banks J.A."/>
            <person name="Nishiyama T."/>
            <person name="Hasebe M."/>
            <person name="Bowman J.L."/>
            <person name="Gribskov M."/>
            <person name="dePamphilis C."/>
            <person name="Albert V.A."/>
            <person name="Aono N."/>
            <person name="Aoyama T."/>
            <person name="Ambrose B.A."/>
            <person name="Ashton N.W."/>
            <person name="Axtell M.J."/>
            <person name="Barker E."/>
            <person name="Barker M.S."/>
            <person name="Bennetzen J.L."/>
            <person name="Bonawitz N.D."/>
            <person name="Chapple C."/>
            <person name="Cheng C."/>
            <person name="Correa L.G."/>
            <person name="Dacre M."/>
            <person name="DeBarry J."/>
            <person name="Dreyer I."/>
            <person name="Elias M."/>
            <person name="Engstrom E.M."/>
            <person name="Estelle M."/>
            <person name="Feng L."/>
            <person name="Finet C."/>
            <person name="Floyd S.K."/>
            <person name="Frommer W.B."/>
            <person name="Fujita T."/>
            <person name="Gramzow L."/>
            <person name="Gutensohn M."/>
            <person name="Harholt J."/>
            <person name="Hattori M."/>
            <person name="Heyl A."/>
            <person name="Hirai T."/>
            <person name="Hiwatashi Y."/>
            <person name="Ishikawa M."/>
            <person name="Iwata M."/>
            <person name="Karol K.G."/>
            <person name="Koehler B."/>
            <person name="Kolukisaoglu U."/>
            <person name="Kubo M."/>
            <person name="Kurata T."/>
            <person name="Lalonde S."/>
            <person name="Li K."/>
            <person name="Li Y."/>
            <person name="Litt A."/>
            <person name="Lyons E."/>
            <person name="Manning G."/>
            <person name="Maruyama T."/>
            <person name="Michael T.P."/>
            <person name="Mikami K."/>
            <person name="Miyazaki S."/>
            <person name="Morinaga S."/>
            <person name="Murata T."/>
            <person name="Mueller-Roeber B."/>
            <person name="Nelson D.R."/>
            <person name="Obara M."/>
            <person name="Oguri Y."/>
            <person name="Olmstead R.G."/>
            <person name="Onodera N."/>
            <person name="Petersen B.L."/>
            <person name="Pils B."/>
            <person name="Prigge M."/>
            <person name="Rensing S.A."/>
            <person name="Riano-Pachon D.M."/>
            <person name="Roberts A.W."/>
            <person name="Sato Y."/>
            <person name="Scheller H.V."/>
            <person name="Schulz B."/>
            <person name="Schulz C."/>
            <person name="Shakirov E.V."/>
            <person name="Shibagaki N."/>
            <person name="Shinohara N."/>
            <person name="Shippen D.E."/>
            <person name="Soerensen I."/>
            <person name="Sotooka R."/>
            <person name="Sugimoto N."/>
            <person name="Sugita M."/>
            <person name="Sumikawa N."/>
            <person name="Tanurdzic M."/>
            <person name="Theissen G."/>
            <person name="Ulvskov P."/>
            <person name="Wakazuki S."/>
            <person name="Weng J.K."/>
            <person name="Willats W.W."/>
            <person name="Wipf D."/>
            <person name="Wolf P.G."/>
            <person name="Yang L."/>
            <person name="Zimmer A.D."/>
            <person name="Zhu Q."/>
            <person name="Mitros T."/>
            <person name="Hellsten U."/>
            <person name="Loque D."/>
            <person name="Otillar R."/>
            <person name="Salamov A."/>
            <person name="Schmutz J."/>
            <person name="Shapiro H."/>
            <person name="Lindquist E."/>
            <person name="Lucas S."/>
            <person name="Rokhsar D."/>
            <person name="Grigoriev I.V."/>
        </authorList>
    </citation>
    <scope>NUCLEOTIDE SEQUENCE [LARGE SCALE GENOMIC DNA]</scope>
</reference>
<name>D8SUW1_SELML</name>
<dbReference type="HOGENOM" id="CLU_013299_2_1_1"/>
<evidence type="ECO:0000256" key="4">
    <source>
        <dbReference type="ARBA" id="ARBA00022643"/>
    </source>
</evidence>
<comment type="function">
    <text evidence="9">Catalyzes the synthesis of dihydrouridine, a modified base found in the D-loop of most tRNAs.</text>
</comment>